<organism evidence="1">
    <name type="scientific">bioreactor metagenome</name>
    <dbReference type="NCBI Taxonomy" id="1076179"/>
    <lineage>
        <taxon>unclassified sequences</taxon>
        <taxon>metagenomes</taxon>
        <taxon>ecological metagenomes</taxon>
    </lineage>
</organism>
<dbReference type="AlphaFoldDB" id="A0A645CT95"/>
<proteinExistence type="predicted"/>
<comment type="caution">
    <text evidence="1">The sequence shown here is derived from an EMBL/GenBank/DDBJ whole genome shotgun (WGS) entry which is preliminary data.</text>
</comment>
<gene>
    <name evidence="1" type="ORF">SDC9_126965</name>
</gene>
<sequence length="177" mass="19042">MRGDVLGGLDLAQQFGSVTADAQVVDFGDLDLAFRIDDEGAAQCQTFRFDHHVEVTGDGAGRVAEHDVLDLPDRVGSVGPGLVREVGVGRDRIDFDAQLLEFGVQIGHVAEFGRADEGEVGRVEEEDRPLALQVGIGHGDELAVLVGLDDERLELAVDDGHVFLLSGLGDWLRRNES</sequence>
<name>A0A645CT95_9ZZZZ</name>
<evidence type="ECO:0000313" key="1">
    <source>
        <dbReference type="EMBL" id="MPM79922.1"/>
    </source>
</evidence>
<dbReference type="EMBL" id="VSSQ01029696">
    <property type="protein sequence ID" value="MPM79922.1"/>
    <property type="molecule type" value="Genomic_DNA"/>
</dbReference>
<accession>A0A645CT95</accession>
<reference evidence="1" key="1">
    <citation type="submission" date="2019-08" db="EMBL/GenBank/DDBJ databases">
        <authorList>
            <person name="Kucharzyk K."/>
            <person name="Murdoch R.W."/>
            <person name="Higgins S."/>
            <person name="Loffler F."/>
        </authorList>
    </citation>
    <scope>NUCLEOTIDE SEQUENCE</scope>
</reference>
<protein>
    <submittedName>
        <fullName evidence="1">Uncharacterized protein</fullName>
    </submittedName>
</protein>